<name>C8VH94_EMENI</name>
<organism evidence="1 2">
    <name type="scientific">Emericella nidulans (strain FGSC A4 / ATCC 38163 / CBS 112.46 / NRRL 194 / M139)</name>
    <name type="common">Aspergillus nidulans</name>
    <dbReference type="NCBI Taxonomy" id="227321"/>
    <lineage>
        <taxon>Eukaryota</taxon>
        <taxon>Fungi</taxon>
        <taxon>Dikarya</taxon>
        <taxon>Ascomycota</taxon>
        <taxon>Pezizomycotina</taxon>
        <taxon>Eurotiomycetes</taxon>
        <taxon>Eurotiomycetidae</taxon>
        <taxon>Eurotiales</taxon>
        <taxon>Aspergillaceae</taxon>
        <taxon>Aspergillus</taxon>
        <taxon>Aspergillus subgen. Nidulantes</taxon>
    </lineage>
</organism>
<protein>
    <submittedName>
        <fullName evidence="1">Uncharacterized protein</fullName>
    </submittedName>
</protein>
<dbReference type="HOGENOM" id="CLU_3438998_0_0_1"/>
<keyword evidence="2" id="KW-1185">Reference proteome</keyword>
<dbReference type="Proteomes" id="UP000000560">
    <property type="component" value="Chromosome VI"/>
</dbReference>
<evidence type="ECO:0000313" key="2">
    <source>
        <dbReference type="Proteomes" id="UP000000560"/>
    </source>
</evidence>
<reference evidence="2" key="1">
    <citation type="journal article" date="2005" name="Nature">
        <title>Sequencing of Aspergillus nidulans and comparative analysis with A. fumigatus and A. oryzae.</title>
        <authorList>
            <person name="Galagan J.E."/>
            <person name="Calvo S.E."/>
            <person name="Cuomo C."/>
            <person name="Ma L.J."/>
            <person name="Wortman J.R."/>
            <person name="Batzoglou S."/>
            <person name="Lee S.I."/>
            <person name="Basturkmen M."/>
            <person name="Spevak C.C."/>
            <person name="Clutterbuck J."/>
            <person name="Kapitonov V."/>
            <person name="Jurka J."/>
            <person name="Scazzocchio C."/>
            <person name="Farman M."/>
            <person name="Butler J."/>
            <person name="Purcell S."/>
            <person name="Harris S."/>
            <person name="Braus G.H."/>
            <person name="Draht O."/>
            <person name="Busch S."/>
            <person name="D'Enfert C."/>
            <person name="Bouchier C."/>
            <person name="Goldman G.H."/>
            <person name="Bell-Pedersen D."/>
            <person name="Griffiths-Jones S."/>
            <person name="Doonan J.H."/>
            <person name="Yu J."/>
            <person name="Vienken K."/>
            <person name="Pain A."/>
            <person name="Freitag M."/>
            <person name="Selker E.U."/>
            <person name="Archer D.B."/>
            <person name="Penalva M.A."/>
            <person name="Oakley B.R."/>
            <person name="Momany M."/>
            <person name="Tanaka T."/>
            <person name="Kumagai T."/>
            <person name="Asai K."/>
            <person name="Machida M."/>
            <person name="Nierman W.C."/>
            <person name="Denning D.W."/>
            <person name="Caddick M."/>
            <person name="Hynes M."/>
            <person name="Paoletti M."/>
            <person name="Fischer R."/>
            <person name="Miller B."/>
            <person name="Dyer P."/>
            <person name="Sachs M.S."/>
            <person name="Osmani S.A."/>
            <person name="Birren B.W."/>
        </authorList>
    </citation>
    <scope>NUCLEOTIDE SEQUENCE [LARGE SCALE GENOMIC DNA]</scope>
    <source>
        <strain evidence="2">FGSC A4 / ATCC 38163 / CBS 112.46 / NRRL 194 / M139</strain>
    </source>
</reference>
<accession>C8VH94</accession>
<proteinExistence type="predicted"/>
<reference evidence="2" key="2">
    <citation type="journal article" date="2009" name="Fungal Genet. Biol.">
        <title>The 2008 update of the Aspergillus nidulans genome annotation: a community effort.</title>
        <authorList>
            <person name="Wortman J.R."/>
            <person name="Gilsenan J.M."/>
            <person name="Joardar V."/>
            <person name="Deegan J."/>
            <person name="Clutterbuck J."/>
            <person name="Andersen M.R."/>
            <person name="Archer D."/>
            <person name="Bencina M."/>
            <person name="Braus G."/>
            <person name="Coutinho P."/>
            <person name="von Dohren H."/>
            <person name="Doonan J."/>
            <person name="Driessen A.J."/>
            <person name="Durek P."/>
            <person name="Espeso E."/>
            <person name="Fekete E."/>
            <person name="Flipphi M."/>
            <person name="Estrada C.G."/>
            <person name="Geysens S."/>
            <person name="Goldman G."/>
            <person name="de Groot P.W."/>
            <person name="Hansen K."/>
            <person name="Harris S.D."/>
            <person name="Heinekamp T."/>
            <person name="Helmstaedt K."/>
            <person name="Henrissat B."/>
            <person name="Hofmann G."/>
            <person name="Homan T."/>
            <person name="Horio T."/>
            <person name="Horiuchi H."/>
            <person name="James S."/>
            <person name="Jones M."/>
            <person name="Karaffa L."/>
            <person name="Karanyi Z."/>
            <person name="Kato M."/>
            <person name="Keller N."/>
            <person name="Kelly D.E."/>
            <person name="Kiel J.A."/>
            <person name="Kim J.M."/>
            <person name="van der Klei I.J."/>
            <person name="Klis F.M."/>
            <person name="Kovalchuk A."/>
            <person name="Krasevec N."/>
            <person name="Kubicek C.P."/>
            <person name="Liu B."/>
            <person name="Maccabe A."/>
            <person name="Meyer V."/>
            <person name="Mirabito P."/>
            <person name="Miskei M."/>
            <person name="Mos M."/>
            <person name="Mullins J."/>
            <person name="Nelson D.R."/>
            <person name="Nielsen J."/>
            <person name="Oakley B.R."/>
            <person name="Osmani S.A."/>
            <person name="Pakula T."/>
            <person name="Paszewski A."/>
            <person name="Paulsen I."/>
            <person name="Pilsyk S."/>
            <person name="Pocsi I."/>
            <person name="Punt P.J."/>
            <person name="Ram A.F."/>
            <person name="Ren Q."/>
            <person name="Robellet X."/>
            <person name="Robson G."/>
            <person name="Seiboth B."/>
            <person name="van Solingen P."/>
            <person name="Specht T."/>
            <person name="Sun J."/>
            <person name="Taheri-Talesh N."/>
            <person name="Takeshita N."/>
            <person name="Ussery D."/>
            <person name="vanKuyk P.A."/>
            <person name="Visser H."/>
            <person name="van de Vondervoort P.J."/>
            <person name="de Vries R.P."/>
            <person name="Walton J."/>
            <person name="Xiang X."/>
            <person name="Xiong Y."/>
            <person name="Zeng A.P."/>
            <person name="Brandt B.W."/>
            <person name="Cornell M.J."/>
            <person name="van den Hondel C.A."/>
            <person name="Visser J."/>
            <person name="Oliver S.G."/>
            <person name="Turner G."/>
        </authorList>
    </citation>
    <scope>GENOME REANNOTATION</scope>
    <source>
        <strain evidence="2">FGSC A4 / ATCC 38163 / CBS 112.46 / NRRL 194 / M139</strain>
    </source>
</reference>
<gene>
    <name evidence="1" type="ORF">ANIA_11397</name>
</gene>
<dbReference type="InParanoid" id="C8VH94"/>
<evidence type="ECO:0000313" key="1">
    <source>
        <dbReference type="EMBL" id="CBF82640.1"/>
    </source>
</evidence>
<sequence>MNYNYKNYL</sequence>
<dbReference type="EMBL" id="BN001306">
    <property type="protein sequence ID" value="CBF82640.1"/>
    <property type="molecule type" value="Genomic_DNA"/>
</dbReference>